<keyword evidence="2" id="KW-1185">Reference proteome</keyword>
<dbReference type="EMBL" id="FOQD01000012">
    <property type="protein sequence ID" value="SFI76493.1"/>
    <property type="molecule type" value="Genomic_DNA"/>
</dbReference>
<evidence type="ECO:0000313" key="2">
    <source>
        <dbReference type="Proteomes" id="UP000199518"/>
    </source>
</evidence>
<gene>
    <name evidence="1" type="ORF">SAMN05421753_11257</name>
</gene>
<dbReference type="AlphaFoldDB" id="A0A1I3KVG7"/>
<sequence length="81" mass="9165">MAATETTTSACVDQIDERDDVYQPTPEEIREACQAIQSEWTEAERARRARGQAGRQRAVVVTNRRFAKILLDKSIWDGRAA</sequence>
<reference evidence="2" key="1">
    <citation type="submission" date="2016-10" db="EMBL/GenBank/DDBJ databases">
        <authorList>
            <person name="Varghese N."/>
            <person name="Submissions S."/>
        </authorList>
    </citation>
    <scope>NUCLEOTIDE SEQUENCE [LARGE SCALE GENOMIC DNA]</scope>
    <source>
        <strain evidence="2">DSM 26348</strain>
    </source>
</reference>
<protein>
    <submittedName>
        <fullName evidence="1">Uncharacterized protein</fullName>
    </submittedName>
</protein>
<organism evidence="1 2">
    <name type="scientific">Planctomicrobium piriforme</name>
    <dbReference type="NCBI Taxonomy" id="1576369"/>
    <lineage>
        <taxon>Bacteria</taxon>
        <taxon>Pseudomonadati</taxon>
        <taxon>Planctomycetota</taxon>
        <taxon>Planctomycetia</taxon>
        <taxon>Planctomycetales</taxon>
        <taxon>Planctomycetaceae</taxon>
        <taxon>Planctomicrobium</taxon>
    </lineage>
</organism>
<dbReference type="RefSeq" id="WP_139228503.1">
    <property type="nucleotide sequence ID" value="NZ_FOQD01000012.1"/>
</dbReference>
<accession>A0A1I3KVG7</accession>
<name>A0A1I3KVG7_9PLAN</name>
<evidence type="ECO:0000313" key="1">
    <source>
        <dbReference type="EMBL" id="SFI76493.1"/>
    </source>
</evidence>
<dbReference type="Proteomes" id="UP000199518">
    <property type="component" value="Unassembled WGS sequence"/>
</dbReference>
<proteinExistence type="predicted"/>